<dbReference type="SUPFAM" id="SSF51556">
    <property type="entry name" value="Metallo-dependent hydrolases"/>
    <property type="match status" value="1"/>
</dbReference>
<dbReference type="GO" id="GO:0016787">
    <property type="term" value="F:hydrolase activity"/>
    <property type="evidence" value="ECO:0007669"/>
    <property type="project" value="UniProtKB-KW"/>
</dbReference>
<reference evidence="2 3" key="1">
    <citation type="submission" date="2018-03" db="EMBL/GenBank/DDBJ databases">
        <title>Genomic Encyclopedia of Archaeal and Bacterial Type Strains, Phase II (KMG-II): from individual species to whole genera.</title>
        <authorList>
            <person name="Goeker M."/>
        </authorList>
    </citation>
    <scope>NUCLEOTIDE SEQUENCE [LARGE SCALE GENOMIC DNA]</scope>
    <source>
        <strain evidence="2 3">DSM 100212</strain>
    </source>
</reference>
<dbReference type="InterPro" id="IPR032466">
    <property type="entry name" value="Metal_Hydrolase"/>
</dbReference>
<gene>
    <name evidence="2" type="ORF">CLV74_11057</name>
</gene>
<sequence length="286" mass="30921">MEDHPIRLPKGSWDCHVHVFDPRFPYQDGRDYTPGPATADTLAQQHPNWGVSHPVIVQASVFGTDNSCLLDGLRRLGPTARAVAVVDPRRISDEALADLYAGGVRGLRVNLVASGASISGDPFTLTAARLRGTGMFLQVYAPRAKILARRAAIEGAGVPVVLDHFAGGDEVVSLRPMLDSAPVWVKLSADYRLSLDASHARQIARQMIAEFHDLIPDRLIWGSDWPHTGGGAERKQRPITQIEPFRQVDSLSVPALFDAAGLSAAAQTAILCQNPERLFDAGSVNI</sequence>
<comment type="caution">
    <text evidence="2">The sequence shown here is derived from an EMBL/GenBank/DDBJ whole genome shotgun (WGS) entry which is preliminary data.</text>
</comment>
<evidence type="ECO:0000259" key="1">
    <source>
        <dbReference type="Pfam" id="PF04909"/>
    </source>
</evidence>
<dbReference type="Gene3D" id="3.20.20.140">
    <property type="entry name" value="Metal-dependent hydrolases"/>
    <property type="match status" value="1"/>
</dbReference>
<dbReference type="InterPro" id="IPR006680">
    <property type="entry name" value="Amidohydro-rel"/>
</dbReference>
<organism evidence="2 3">
    <name type="scientific">Donghicola tyrosinivorans</name>
    <dbReference type="NCBI Taxonomy" id="1652492"/>
    <lineage>
        <taxon>Bacteria</taxon>
        <taxon>Pseudomonadati</taxon>
        <taxon>Pseudomonadota</taxon>
        <taxon>Alphaproteobacteria</taxon>
        <taxon>Rhodobacterales</taxon>
        <taxon>Roseobacteraceae</taxon>
        <taxon>Donghicola</taxon>
    </lineage>
</organism>
<dbReference type="InterPro" id="IPR052358">
    <property type="entry name" value="Aro_Compnd_Degr_Hydrolases"/>
</dbReference>
<feature type="domain" description="Amidohydrolase-related" evidence="1">
    <location>
        <begin position="13"/>
        <end position="280"/>
    </location>
</feature>
<name>A0A2T0WKP5_9RHOB</name>
<proteinExistence type="predicted"/>
<dbReference type="EMBL" id="PVTQ01000010">
    <property type="protein sequence ID" value="PRY87283.1"/>
    <property type="molecule type" value="Genomic_DNA"/>
</dbReference>
<dbReference type="Proteomes" id="UP000238392">
    <property type="component" value="Unassembled WGS sequence"/>
</dbReference>
<keyword evidence="2" id="KW-0378">Hydrolase</keyword>
<accession>A0A2T0WKP5</accession>
<dbReference type="PANTHER" id="PTHR35563">
    <property type="entry name" value="BARREL METAL-DEPENDENT HYDROLASE, PUTATIVE (AFU_ORTHOLOGUE AFUA_1G16240)-RELATED"/>
    <property type="match status" value="1"/>
</dbReference>
<evidence type="ECO:0000313" key="2">
    <source>
        <dbReference type="EMBL" id="PRY87283.1"/>
    </source>
</evidence>
<evidence type="ECO:0000313" key="3">
    <source>
        <dbReference type="Proteomes" id="UP000238392"/>
    </source>
</evidence>
<keyword evidence="3" id="KW-1185">Reference proteome</keyword>
<dbReference type="PANTHER" id="PTHR35563:SF2">
    <property type="entry name" value="BARREL METAL-DEPENDENT HYDROLASE, PUTATIVE (AFU_ORTHOLOGUE AFUA_1G16240)-RELATED"/>
    <property type="match status" value="1"/>
</dbReference>
<dbReference type="Pfam" id="PF04909">
    <property type="entry name" value="Amidohydro_2"/>
    <property type="match status" value="1"/>
</dbReference>
<protein>
    <submittedName>
        <fullName evidence="2">Putative TIM-barrel fold metal-dependent hydrolase</fullName>
    </submittedName>
</protein>
<dbReference type="AlphaFoldDB" id="A0A2T0WKP5"/>